<dbReference type="EC" id="1.14.13.1" evidence="4"/>
<keyword evidence="1 4" id="KW-0560">Oxidoreductase</keyword>
<keyword evidence="2" id="KW-0503">Monooxygenase</keyword>
<dbReference type="AlphaFoldDB" id="A0AAE3VML0"/>
<dbReference type="SUPFAM" id="SSF51905">
    <property type="entry name" value="FAD/NAD(P)-binding domain"/>
    <property type="match status" value="1"/>
</dbReference>
<sequence length="383" mass="41151">MGKNGTGLRVGICGAGVGGLCAATALVQAGHVVEVFEQASRFGRVGADVNLTPNAVHALKGLGLWDAMKATGAFPTHRISRVGETGEETSRLPLSSAAEERYGAPQLTLHRADFLAMLTDALGDGHVHFGAKVTGVDQTPEQATILFADGSRRDFDVVVGADGIHSPVRHALFGPDDPKFTGLVSHRGVFPREKAGDLPDLDAFTKWWGATPDYQIVTFPLTRGEEIFVFSTTPRTDWTEEGWTIPGDLAALRHAYADFHPNAQALLKALPSVTSSALHVRAPLARWSVGRVIVMGDAAHPMVPFMAQGACMAIEDAVVLTRCLDAAGPDGIEAALRDFEAVRKPRTTQIQESSLANEWLKNQTNADWVYAYHAWETDLRPAA</sequence>
<dbReference type="InterPro" id="IPR036188">
    <property type="entry name" value="FAD/NAD-bd_sf"/>
</dbReference>
<evidence type="ECO:0000256" key="1">
    <source>
        <dbReference type="ARBA" id="ARBA00023002"/>
    </source>
</evidence>
<protein>
    <submittedName>
        <fullName evidence="4">Salicylate hydroxylase</fullName>
        <ecNumber evidence="4">1.14.13.1</ecNumber>
    </submittedName>
</protein>
<gene>
    <name evidence="4" type="ORF">J2S73_000952</name>
</gene>
<dbReference type="Gene3D" id="3.50.50.60">
    <property type="entry name" value="FAD/NAD(P)-binding domain"/>
    <property type="match status" value="1"/>
</dbReference>
<organism evidence="4 5">
    <name type="scientific">Amorphus orientalis</name>
    <dbReference type="NCBI Taxonomy" id="649198"/>
    <lineage>
        <taxon>Bacteria</taxon>
        <taxon>Pseudomonadati</taxon>
        <taxon>Pseudomonadota</taxon>
        <taxon>Alphaproteobacteria</taxon>
        <taxon>Hyphomicrobiales</taxon>
        <taxon>Amorphaceae</taxon>
        <taxon>Amorphus</taxon>
    </lineage>
</organism>
<feature type="domain" description="FAD-binding" evidence="3">
    <location>
        <begin position="9"/>
        <end position="352"/>
    </location>
</feature>
<dbReference type="PRINTS" id="PR00420">
    <property type="entry name" value="RNGMNOXGNASE"/>
</dbReference>
<keyword evidence="5" id="KW-1185">Reference proteome</keyword>
<dbReference type="EMBL" id="JAUSUL010000001">
    <property type="protein sequence ID" value="MDQ0314515.1"/>
    <property type="molecule type" value="Genomic_DNA"/>
</dbReference>
<dbReference type="Pfam" id="PF01494">
    <property type="entry name" value="FAD_binding_3"/>
    <property type="match status" value="1"/>
</dbReference>
<dbReference type="SUPFAM" id="SSF54373">
    <property type="entry name" value="FAD-linked reductases, C-terminal domain"/>
    <property type="match status" value="1"/>
</dbReference>
<dbReference type="PANTHER" id="PTHR13789:SF309">
    <property type="entry name" value="PUTATIVE (AFU_ORTHOLOGUE AFUA_6G14510)-RELATED"/>
    <property type="match status" value="1"/>
</dbReference>
<dbReference type="GO" id="GO:0071949">
    <property type="term" value="F:FAD binding"/>
    <property type="evidence" value="ECO:0007669"/>
    <property type="project" value="InterPro"/>
</dbReference>
<evidence type="ECO:0000259" key="3">
    <source>
        <dbReference type="Pfam" id="PF01494"/>
    </source>
</evidence>
<dbReference type="GO" id="GO:0018658">
    <property type="term" value="F:salicylate 1-monooxygenase activity"/>
    <property type="evidence" value="ECO:0007669"/>
    <property type="project" value="UniProtKB-EC"/>
</dbReference>
<name>A0AAE3VML0_9HYPH</name>
<comment type="caution">
    <text evidence="4">The sequence shown here is derived from an EMBL/GenBank/DDBJ whole genome shotgun (WGS) entry which is preliminary data.</text>
</comment>
<dbReference type="RefSeq" id="WP_306884292.1">
    <property type="nucleotide sequence ID" value="NZ_JAUSUL010000001.1"/>
</dbReference>
<dbReference type="Proteomes" id="UP001229244">
    <property type="component" value="Unassembled WGS sequence"/>
</dbReference>
<evidence type="ECO:0000256" key="2">
    <source>
        <dbReference type="ARBA" id="ARBA00023033"/>
    </source>
</evidence>
<accession>A0AAE3VML0</accession>
<dbReference type="InterPro" id="IPR050493">
    <property type="entry name" value="FAD-dep_Monooxygenase_BioMet"/>
</dbReference>
<reference evidence="4" key="1">
    <citation type="submission" date="2023-07" db="EMBL/GenBank/DDBJ databases">
        <title>Genomic Encyclopedia of Type Strains, Phase IV (KMG-IV): sequencing the most valuable type-strain genomes for metagenomic binning, comparative biology and taxonomic classification.</title>
        <authorList>
            <person name="Goeker M."/>
        </authorList>
    </citation>
    <scope>NUCLEOTIDE SEQUENCE</scope>
    <source>
        <strain evidence="4">DSM 21202</strain>
    </source>
</reference>
<evidence type="ECO:0000313" key="5">
    <source>
        <dbReference type="Proteomes" id="UP001229244"/>
    </source>
</evidence>
<dbReference type="PANTHER" id="PTHR13789">
    <property type="entry name" value="MONOOXYGENASE"/>
    <property type="match status" value="1"/>
</dbReference>
<evidence type="ECO:0000313" key="4">
    <source>
        <dbReference type="EMBL" id="MDQ0314515.1"/>
    </source>
</evidence>
<proteinExistence type="predicted"/>
<dbReference type="InterPro" id="IPR002938">
    <property type="entry name" value="FAD-bd"/>
</dbReference>